<dbReference type="Gene3D" id="3.40.50.2300">
    <property type="match status" value="1"/>
</dbReference>
<protein>
    <submittedName>
        <fullName evidence="11">Response regulator transcription factor</fullName>
    </submittedName>
</protein>
<dbReference type="SMART" id="SM00862">
    <property type="entry name" value="Trans_reg_C"/>
    <property type="match status" value="1"/>
</dbReference>
<keyword evidence="5 8" id="KW-0238">DNA-binding</keyword>
<sequence>MRVLVVEDEAGLAETVRRGLEQEGFHVDIAGNGVDGLWMATEYDFDAIVLDIMMPGLSGYEVLRGIRAGDVTTPVLMLTAKNGDLDEADALDMGADNYLTKPFSFVVLIARLRALMRRQSPQQQEILTVGDLALDPSQRSVRRGEVELSLTPREFGLLEFLMRHPGAVVSKSEILRNVWDSHYDGPDNVVAVYIRYLRSKIDIPFDRTTLKTHRGVGYQLAD</sequence>
<dbReference type="RefSeq" id="WP_040819040.1">
    <property type="nucleotide sequence ID" value="NZ_JBIAQY010000005.1"/>
</dbReference>
<dbReference type="EMBL" id="JBIAQY010000005">
    <property type="protein sequence ID" value="MFF3569630.1"/>
    <property type="molecule type" value="Genomic_DNA"/>
</dbReference>
<dbReference type="InterPro" id="IPR011006">
    <property type="entry name" value="CheY-like_superfamily"/>
</dbReference>
<dbReference type="InterPro" id="IPR001789">
    <property type="entry name" value="Sig_transdc_resp-reg_receiver"/>
</dbReference>
<feature type="DNA-binding region" description="OmpR/PhoB-type" evidence="8">
    <location>
        <begin position="124"/>
        <end position="222"/>
    </location>
</feature>
<feature type="domain" description="OmpR/PhoB-type" evidence="10">
    <location>
        <begin position="124"/>
        <end position="222"/>
    </location>
</feature>
<proteinExistence type="predicted"/>
<comment type="caution">
    <text evidence="11">The sequence shown here is derived from an EMBL/GenBank/DDBJ whole genome shotgun (WGS) entry which is preliminary data.</text>
</comment>
<evidence type="ECO:0000259" key="9">
    <source>
        <dbReference type="PROSITE" id="PS50110"/>
    </source>
</evidence>
<keyword evidence="6" id="KW-0804">Transcription</keyword>
<evidence type="ECO:0000259" key="10">
    <source>
        <dbReference type="PROSITE" id="PS51755"/>
    </source>
</evidence>
<dbReference type="InterPro" id="IPR039420">
    <property type="entry name" value="WalR-like"/>
</dbReference>
<dbReference type="SMART" id="SM00448">
    <property type="entry name" value="REC"/>
    <property type="match status" value="1"/>
</dbReference>
<keyword evidence="4" id="KW-0805">Transcription regulation</keyword>
<evidence type="ECO:0000256" key="8">
    <source>
        <dbReference type="PROSITE-ProRule" id="PRU01091"/>
    </source>
</evidence>
<evidence type="ECO:0000256" key="4">
    <source>
        <dbReference type="ARBA" id="ARBA00023015"/>
    </source>
</evidence>
<name>A0ABW6S2H0_9NOCA</name>
<organism evidence="11 12">
    <name type="scientific">Nocardia jiangxiensis</name>
    <dbReference type="NCBI Taxonomy" id="282685"/>
    <lineage>
        <taxon>Bacteria</taxon>
        <taxon>Bacillati</taxon>
        <taxon>Actinomycetota</taxon>
        <taxon>Actinomycetes</taxon>
        <taxon>Mycobacteriales</taxon>
        <taxon>Nocardiaceae</taxon>
        <taxon>Nocardia</taxon>
    </lineage>
</organism>
<dbReference type="PANTHER" id="PTHR48111">
    <property type="entry name" value="REGULATOR OF RPOS"/>
    <property type="match status" value="1"/>
</dbReference>
<keyword evidence="12" id="KW-1185">Reference proteome</keyword>
<dbReference type="Pfam" id="PF00486">
    <property type="entry name" value="Trans_reg_C"/>
    <property type="match status" value="1"/>
</dbReference>
<dbReference type="SUPFAM" id="SSF52172">
    <property type="entry name" value="CheY-like"/>
    <property type="match status" value="1"/>
</dbReference>
<evidence type="ECO:0000313" key="12">
    <source>
        <dbReference type="Proteomes" id="UP001601992"/>
    </source>
</evidence>
<evidence type="ECO:0000256" key="5">
    <source>
        <dbReference type="ARBA" id="ARBA00023125"/>
    </source>
</evidence>
<dbReference type="InterPro" id="IPR001867">
    <property type="entry name" value="OmpR/PhoB-type_DNA-bd"/>
</dbReference>
<comment type="subcellular location">
    <subcellularLocation>
        <location evidence="1">Cytoplasm</location>
    </subcellularLocation>
</comment>
<evidence type="ECO:0000256" key="1">
    <source>
        <dbReference type="ARBA" id="ARBA00004496"/>
    </source>
</evidence>
<dbReference type="Gene3D" id="1.10.10.10">
    <property type="entry name" value="Winged helix-like DNA-binding domain superfamily/Winged helix DNA-binding domain"/>
    <property type="match status" value="1"/>
</dbReference>
<accession>A0ABW6S2H0</accession>
<evidence type="ECO:0000256" key="3">
    <source>
        <dbReference type="ARBA" id="ARBA00023012"/>
    </source>
</evidence>
<keyword evidence="3" id="KW-0902">Two-component regulatory system</keyword>
<evidence type="ECO:0000256" key="7">
    <source>
        <dbReference type="PROSITE-ProRule" id="PRU00169"/>
    </source>
</evidence>
<feature type="modified residue" description="4-aspartylphosphate" evidence="7">
    <location>
        <position position="51"/>
    </location>
</feature>
<dbReference type="PROSITE" id="PS51755">
    <property type="entry name" value="OMPR_PHOB"/>
    <property type="match status" value="1"/>
</dbReference>
<evidence type="ECO:0000256" key="6">
    <source>
        <dbReference type="ARBA" id="ARBA00023163"/>
    </source>
</evidence>
<dbReference type="Proteomes" id="UP001601992">
    <property type="component" value="Unassembled WGS sequence"/>
</dbReference>
<feature type="domain" description="Response regulatory" evidence="9">
    <location>
        <begin position="2"/>
        <end position="116"/>
    </location>
</feature>
<keyword evidence="2 7" id="KW-0597">Phosphoprotein</keyword>
<reference evidence="11 12" key="1">
    <citation type="submission" date="2024-10" db="EMBL/GenBank/DDBJ databases">
        <title>The Natural Products Discovery Center: Release of the First 8490 Sequenced Strains for Exploring Actinobacteria Biosynthetic Diversity.</title>
        <authorList>
            <person name="Kalkreuter E."/>
            <person name="Kautsar S.A."/>
            <person name="Yang D."/>
            <person name="Bader C.D."/>
            <person name="Teijaro C.N."/>
            <person name="Fluegel L."/>
            <person name="Davis C.M."/>
            <person name="Simpson J.R."/>
            <person name="Lauterbach L."/>
            <person name="Steele A.D."/>
            <person name="Gui C."/>
            <person name="Meng S."/>
            <person name="Li G."/>
            <person name="Viehrig K."/>
            <person name="Ye F."/>
            <person name="Su P."/>
            <person name="Kiefer A.F."/>
            <person name="Nichols A."/>
            <person name="Cepeda A.J."/>
            <person name="Yan W."/>
            <person name="Fan B."/>
            <person name="Jiang Y."/>
            <person name="Adhikari A."/>
            <person name="Zheng C.-J."/>
            <person name="Schuster L."/>
            <person name="Cowan T.M."/>
            <person name="Smanski M.J."/>
            <person name="Chevrette M.G."/>
            <person name="De Carvalho L.P.S."/>
            <person name="Shen B."/>
        </authorList>
    </citation>
    <scope>NUCLEOTIDE SEQUENCE [LARGE SCALE GENOMIC DNA]</scope>
    <source>
        <strain evidence="11 12">NPDC002593</strain>
    </source>
</reference>
<dbReference type="InterPro" id="IPR036388">
    <property type="entry name" value="WH-like_DNA-bd_sf"/>
</dbReference>
<evidence type="ECO:0000256" key="2">
    <source>
        <dbReference type="ARBA" id="ARBA00022553"/>
    </source>
</evidence>
<dbReference type="PROSITE" id="PS50110">
    <property type="entry name" value="RESPONSE_REGULATORY"/>
    <property type="match status" value="1"/>
</dbReference>
<dbReference type="Pfam" id="PF00072">
    <property type="entry name" value="Response_reg"/>
    <property type="match status" value="1"/>
</dbReference>
<gene>
    <name evidence="11" type="ORF">ACFYXQ_17815</name>
</gene>
<dbReference type="CDD" id="cd00383">
    <property type="entry name" value="trans_reg_C"/>
    <property type="match status" value="1"/>
</dbReference>
<dbReference type="PANTHER" id="PTHR48111:SF22">
    <property type="entry name" value="REGULATOR OF RPOS"/>
    <property type="match status" value="1"/>
</dbReference>
<evidence type="ECO:0000313" key="11">
    <source>
        <dbReference type="EMBL" id="MFF3569630.1"/>
    </source>
</evidence>